<feature type="region of interest" description="Disordered" evidence="1">
    <location>
        <begin position="88"/>
        <end position="174"/>
    </location>
</feature>
<protein>
    <submittedName>
        <fullName evidence="2">Uncharacterized protein</fullName>
    </submittedName>
</protein>
<gene>
    <name evidence="2" type="ORF">RJT34_16664</name>
</gene>
<sequence>MKGVPILSKGGSKSTSDKGVDKSKERENVVSADVLDEKDIIANSNHDLEDGVEKNVVIADVSDEKDLIVNGNHDWEDRVEKNEVTVDVEGVSGTTDSKESAIEDAQNSLEKTHVEPVSDVGANVQNSLAEPAPGKCTEDNRIPVEGKPDSKSEGPEEESRMPSEREPSIVSEMANNLVEIEFELSNNTVWSEDEPSVKVSCKDCGHDVRAAITAERAARDLLKSKC</sequence>
<feature type="compositionally biased region" description="Basic and acidic residues" evidence="1">
    <location>
        <begin position="15"/>
        <end position="28"/>
    </location>
</feature>
<keyword evidence="3" id="KW-1185">Reference proteome</keyword>
<proteinExistence type="predicted"/>
<comment type="caution">
    <text evidence="2">The sequence shown here is derived from an EMBL/GenBank/DDBJ whole genome shotgun (WGS) entry which is preliminary data.</text>
</comment>
<dbReference type="AlphaFoldDB" id="A0AAN9J7I1"/>
<accession>A0AAN9J7I1</accession>
<organism evidence="2 3">
    <name type="scientific">Clitoria ternatea</name>
    <name type="common">Butterfly pea</name>
    <dbReference type="NCBI Taxonomy" id="43366"/>
    <lineage>
        <taxon>Eukaryota</taxon>
        <taxon>Viridiplantae</taxon>
        <taxon>Streptophyta</taxon>
        <taxon>Embryophyta</taxon>
        <taxon>Tracheophyta</taxon>
        <taxon>Spermatophyta</taxon>
        <taxon>Magnoliopsida</taxon>
        <taxon>eudicotyledons</taxon>
        <taxon>Gunneridae</taxon>
        <taxon>Pentapetalae</taxon>
        <taxon>rosids</taxon>
        <taxon>fabids</taxon>
        <taxon>Fabales</taxon>
        <taxon>Fabaceae</taxon>
        <taxon>Papilionoideae</taxon>
        <taxon>50 kb inversion clade</taxon>
        <taxon>NPAAA clade</taxon>
        <taxon>indigoferoid/millettioid clade</taxon>
        <taxon>Phaseoleae</taxon>
        <taxon>Clitoria</taxon>
    </lineage>
</organism>
<name>A0AAN9J7I1_CLITE</name>
<evidence type="ECO:0000313" key="2">
    <source>
        <dbReference type="EMBL" id="KAK7293790.1"/>
    </source>
</evidence>
<reference evidence="2 3" key="1">
    <citation type="submission" date="2024-01" db="EMBL/GenBank/DDBJ databases">
        <title>The genomes of 5 underutilized Papilionoideae crops provide insights into root nodulation and disease resistance.</title>
        <authorList>
            <person name="Yuan L."/>
        </authorList>
    </citation>
    <scope>NUCLEOTIDE SEQUENCE [LARGE SCALE GENOMIC DNA]</scope>
    <source>
        <strain evidence="2">LY-2023</strain>
        <tissue evidence="2">Leaf</tissue>
    </source>
</reference>
<dbReference type="Proteomes" id="UP001359559">
    <property type="component" value="Unassembled WGS sequence"/>
</dbReference>
<evidence type="ECO:0000313" key="3">
    <source>
        <dbReference type="Proteomes" id="UP001359559"/>
    </source>
</evidence>
<feature type="compositionally biased region" description="Basic and acidic residues" evidence="1">
    <location>
        <begin position="136"/>
        <end position="167"/>
    </location>
</feature>
<feature type="region of interest" description="Disordered" evidence="1">
    <location>
        <begin position="1"/>
        <end position="30"/>
    </location>
</feature>
<dbReference type="EMBL" id="JAYKXN010000004">
    <property type="protein sequence ID" value="KAK7293790.1"/>
    <property type="molecule type" value="Genomic_DNA"/>
</dbReference>
<evidence type="ECO:0000256" key="1">
    <source>
        <dbReference type="SAM" id="MobiDB-lite"/>
    </source>
</evidence>